<dbReference type="Proteomes" id="UP000730739">
    <property type="component" value="Unassembled WGS sequence"/>
</dbReference>
<protein>
    <submittedName>
        <fullName evidence="4">Uncharacterized protein</fullName>
    </submittedName>
</protein>
<feature type="chain" id="PRO_5045639507" evidence="3">
    <location>
        <begin position="23"/>
        <end position="145"/>
    </location>
</feature>
<dbReference type="RefSeq" id="WP_209601904.1">
    <property type="nucleotide sequence ID" value="NZ_JAGILA010000002.1"/>
</dbReference>
<organism evidence="4 5">
    <name type="scientific">Sinorhizobium kostiense</name>
    <dbReference type="NCBI Taxonomy" id="76747"/>
    <lineage>
        <taxon>Bacteria</taxon>
        <taxon>Pseudomonadati</taxon>
        <taxon>Pseudomonadota</taxon>
        <taxon>Alphaproteobacteria</taxon>
        <taxon>Hyphomicrobiales</taxon>
        <taxon>Rhizobiaceae</taxon>
        <taxon>Sinorhizobium/Ensifer group</taxon>
        <taxon>Sinorhizobium</taxon>
    </lineage>
</organism>
<keyword evidence="3" id="KW-0732">Signal</keyword>
<evidence type="ECO:0000313" key="5">
    <source>
        <dbReference type="Proteomes" id="UP000730739"/>
    </source>
</evidence>
<sequence>MKHASAALGLVLSFAWALSVGAQEPSPGRYSMQKSETGFARLDTETGEVDLCQEKNGELVCRMAADERAAFERELDLLTKRVDALEKALQSGATTRKQDLPTDEEIDRTMSIMERIMRKFMEIVKEFEGQEGSPANRDEQVPDRT</sequence>
<accession>A0ABS4QZ45</accession>
<proteinExistence type="predicted"/>
<feature type="signal peptide" evidence="3">
    <location>
        <begin position="1"/>
        <end position="22"/>
    </location>
</feature>
<name>A0ABS4QZ45_9HYPH</name>
<evidence type="ECO:0000256" key="2">
    <source>
        <dbReference type="SAM" id="MobiDB-lite"/>
    </source>
</evidence>
<evidence type="ECO:0000256" key="1">
    <source>
        <dbReference type="SAM" id="Coils"/>
    </source>
</evidence>
<feature type="region of interest" description="Disordered" evidence="2">
    <location>
        <begin position="126"/>
        <end position="145"/>
    </location>
</feature>
<feature type="compositionally biased region" description="Basic and acidic residues" evidence="2">
    <location>
        <begin position="136"/>
        <end position="145"/>
    </location>
</feature>
<gene>
    <name evidence="4" type="ORF">J2Z31_002221</name>
</gene>
<dbReference type="EMBL" id="JAGILA010000002">
    <property type="protein sequence ID" value="MBP2235729.1"/>
    <property type="molecule type" value="Genomic_DNA"/>
</dbReference>
<reference evidence="4 5" key="1">
    <citation type="submission" date="2021-03" db="EMBL/GenBank/DDBJ databases">
        <title>Genomic Encyclopedia of Type Strains, Phase IV (KMG-IV): sequencing the most valuable type-strain genomes for metagenomic binning, comparative biology and taxonomic classification.</title>
        <authorList>
            <person name="Goeker M."/>
        </authorList>
    </citation>
    <scope>NUCLEOTIDE SEQUENCE [LARGE SCALE GENOMIC DNA]</scope>
    <source>
        <strain evidence="4 5">DSM 13372</strain>
    </source>
</reference>
<evidence type="ECO:0000313" key="4">
    <source>
        <dbReference type="EMBL" id="MBP2235729.1"/>
    </source>
</evidence>
<keyword evidence="1" id="KW-0175">Coiled coil</keyword>
<feature type="coiled-coil region" evidence="1">
    <location>
        <begin position="61"/>
        <end position="88"/>
    </location>
</feature>
<comment type="caution">
    <text evidence="4">The sequence shown here is derived from an EMBL/GenBank/DDBJ whole genome shotgun (WGS) entry which is preliminary data.</text>
</comment>
<evidence type="ECO:0000256" key="3">
    <source>
        <dbReference type="SAM" id="SignalP"/>
    </source>
</evidence>
<keyword evidence="5" id="KW-1185">Reference proteome</keyword>